<name>A0ACD5HHQ0_9PROT</name>
<evidence type="ECO:0000313" key="1">
    <source>
        <dbReference type="EMBL" id="XRI73433.1"/>
    </source>
</evidence>
<keyword evidence="2" id="KW-1185">Reference proteome</keyword>
<accession>A0ACD5HHQ0</accession>
<dbReference type="Proteomes" id="UP001195965">
    <property type="component" value="Chromosome"/>
</dbReference>
<protein>
    <submittedName>
        <fullName evidence="1">Arginine--tRNA ligase</fullName>
        <ecNumber evidence="1">6.1.1.19</ecNumber>
    </submittedName>
</protein>
<evidence type="ECO:0000313" key="2">
    <source>
        <dbReference type="Proteomes" id="UP001195965"/>
    </source>
</evidence>
<keyword evidence="1" id="KW-0436">Ligase</keyword>
<dbReference type="EC" id="6.1.1.19" evidence="1"/>
<proteinExistence type="predicted"/>
<gene>
    <name evidence="1" type="primary">argS</name>
    <name evidence="1" type="ORF">HHS34_013475</name>
</gene>
<dbReference type="EMBL" id="CP127526">
    <property type="protein sequence ID" value="XRI73433.1"/>
    <property type="molecule type" value="Genomic_DNA"/>
</dbReference>
<reference evidence="1 2" key="1">
    <citation type="journal article" date="2021" name="ISME J.">
        <title>Genomic evolution of the class Acidithiobacillia: deep-branching Proteobacteria living in extreme acidic conditions.</title>
        <authorList>
            <person name="Moya-Beltran A."/>
            <person name="Beard S."/>
            <person name="Rojas-Villalobos C."/>
            <person name="Issotta F."/>
            <person name="Gallardo Y."/>
            <person name="Ulloa R."/>
            <person name="Giaveno A."/>
            <person name="Degli Esposti M."/>
            <person name="Johnson D.B."/>
            <person name="Quatrini R."/>
        </authorList>
    </citation>
    <scope>NUCLEOTIDE SEQUENCE [LARGE SCALE GENOMIC DNA]</scope>
    <source>
        <strain evidence="1 2">GG1-14</strain>
    </source>
</reference>
<organism evidence="1 2">
    <name type="scientific">Acidithiobacillus montserratensis</name>
    <dbReference type="NCBI Taxonomy" id="2729135"/>
    <lineage>
        <taxon>Bacteria</taxon>
        <taxon>Pseudomonadati</taxon>
        <taxon>Pseudomonadota</taxon>
        <taxon>Acidithiobacillia</taxon>
        <taxon>Acidithiobacillales</taxon>
        <taxon>Acidithiobacillaceae</taxon>
        <taxon>Acidithiobacillus</taxon>
    </lineage>
</organism>
<sequence length="580" mass="64961">MKAFVLQPLQAALENLRREGIIPEIPENLELDRPKQQEHGDLASNVALLLAKKAGRKPRDLATAIIAALPASDWIVRTEIAGPGFINFFLAPAAFHGVIAKIQTEKNQFGANQQGRQQKLQLEFVSANPTGPLHVGHGRGAAYGASLANILRFNGYDVFCEYYVNDAGRQMDILAASVFMRYLEAAGLLPWAFPDNSYRGDYVREIAAELRAKVGEALQHARSGMPDLPALEDPDAAIDALIAHLKERLGKDDYQILHSAGLDSILSDIRADLEQFGVHYQNWYSERQLVDSGAVDRAVAALESAGHCYLQEGALWFKSTAFSDDKDRVIRRENGAYTYFASDIAYHAEKFARGFTRVIDMWGADHHGYVPRVKAALQALGLNDDQLEVVLVQFAILYRGTEKVSMSTRAGEFVTLRELREEVGNDAARFFYVLRRADQHLDFDLNLAKKHSEENPVFYIQYAHARVYSMLRQAAEKGLTLPVDHEADLECLQDPRELALMDALWRFPEVVQSAAREREPHQIAFYLRDLAASFHTYYNSTRILVEETPLRHARLILCKGVAQTIANGLRLLGVSAPEQM</sequence>